<feature type="compositionally biased region" description="Basic and acidic residues" evidence="1">
    <location>
        <begin position="8"/>
        <end position="23"/>
    </location>
</feature>
<accession>A0A834L888</accession>
<gene>
    <name evidence="2" type="ORF">RHSIM_Rhsim13G0097400</name>
</gene>
<protein>
    <submittedName>
        <fullName evidence="2">Uncharacterized protein</fullName>
    </submittedName>
</protein>
<proteinExistence type="predicted"/>
<comment type="caution">
    <text evidence="2">The sequence shown here is derived from an EMBL/GenBank/DDBJ whole genome shotgun (WGS) entry which is preliminary data.</text>
</comment>
<reference evidence="2" key="1">
    <citation type="submission" date="2019-11" db="EMBL/GenBank/DDBJ databases">
        <authorList>
            <person name="Liu Y."/>
            <person name="Hou J."/>
            <person name="Li T.-Q."/>
            <person name="Guan C.-H."/>
            <person name="Wu X."/>
            <person name="Wu H.-Z."/>
            <person name="Ling F."/>
            <person name="Zhang R."/>
            <person name="Shi X.-G."/>
            <person name="Ren J.-P."/>
            <person name="Chen E.-F."/>
            <person name="Sun J.-M."/>
        </authorList>
    </citation>
    <scope>NUCLEOTIDE SEQUENCE</scope>
    <source>
        <strain evidence="2">Adult_tree_wgs_1</strain>
        <tissue evidence="2">Leaves</tissue>
    </source>
</reference>
<name>A0A834L888_RHOSS</name>
<keyword evidence="3" id="KW-1185">Reference proteome</keyword>
<feature type="region of interest" description="Disordered" evidence="1">
    <location>
        <begin position="1"/>
        <end position="56"/>
    </location>
</feature>
<sequence>MGAILKTEPSKKRNQDRNDDTKGGHIQNPIVIDDGNADDSEPEPLTKTHLKKPTKRDLYKKATQEVLAAEASCGRDFELCIEEEEAKIGRMTFFSLTC</sequence>
<evidence type="ECO:0000313" key="3">
    <source>
        <dbReference type="Proteomes" id="UP000626092"/>
    </source>
</evidence>
<dbReference type="Proteomes" id="UP000626092">
    <property type="component" value="Unassembled WGS sequence"/>
</dbReference>
<evidence type="ECO:0000313" key="2">
    <source>
        <dbReference type="EMBL" id="KAF7121258.1"/>
    </source>
</evidence>
<dbReference type="AlphaFoldDB" id="A0A834L888"/>
<evidence type="ECO:0000256" key="1">
    <source>
        <dbReference type="SAM" id="MobiDB-lite"/>
    </source>
</evidence>
<dbReference type="EMBL" id="WJXA01000013">
    <property type="protein sequence ID" value="KAF7121258.1"/>
    <property type="molecule type" value="Genomic_DNA"/>
</dbReference>
<organism evidence="2 3">
    <name type="scientific">Rhododendron simsii</name>
    <name type="common">Sims's rhododendron</name>
    <dbReference type="NCBI Taxonomy" id="118357"/>
    <lineage>
        <taxon>Eukaryota</taxon>
        <taxon>Viridiplantae</taxon>
        <taxon>Streptophyta</taxon>
        <taxon>Embryophyta</taxon>
        <taxon>Tracheophyta</taxon>
        <taxon>Spermatophyta</taxon>
        <taxon>Magnoliopsida</taxon>
        <taxon>eudicotyledons</taxon>
        <taxon>Gunneridae</taxon>
        <taxon>Pentapetalae</taxon>
        <taxon>asterids</taxon>
        <taxon>Ericales</taxon>
        <taxon>Ericaceae</taxon>
        <taxon>Ericoideae</taxon>
        <taxon>Rhodoreae</taxon>
        <taxon>Rhododendron</taxon>
    </lineage>
</organism>